<dbReference type="OrthoDB" id="4161186at2759"/>
<sequence>MTPEEILVWLSTILTVLDYDFAAPVSNRKKRQGIDSRMPSPPLSPMDIEAEASQQHKRVRTSGMDDHDIDAGSDVLQTSLTQEQHLVTAPNLVTPFTVPMATASAPDASGLERDSSDQASITGGSLTDGGELGSSARKRSRSLALQDDGTVPRSLIEPGGGMPLDLRKFLREIEYCGNGFAVISNTHRQEVESIIMLQGTTEVTRSQSTYRALGHRMWYPTTAKQQHRREALGPTPFVHDVLSVLEWAARCTSQAAEEPMWNAMVHVPILQLALYGGRGIPERQIDGAAVTVELTQCTTARLIQDYLPAMENPGKQVDFCFHLNVDPMAQRAIDDLRASLPAASINHFDMKGLLNRPIAASCESEKLDSDGGATEAKLQIGTWHAAQWKLLKHLIARQSGQHAHQATLPAFLPAIIIAGHDWSFAATTQRHDETVGGPPLNAKQLVKTLLTLHALWQVLWAEYPFGHTRDAAGVYKIVCGLQMLSAWARDEYWPWYRRCVLGLNDDQVDMQSEGLGSESEH</sequence>
<gene>
    <name evidence="3" type="ORF">VP1G_09130</name>
</gene>
<feature type="region of interest" description="Disordered" evidence="1">
    <location>
        <begin position="103"/>
        <end position="155"/>
    </location>
</feature>
<dbReference type="STRING" id="694573.A0A194VDC4"/>
<organism evidence="3 4">
    <name type="scientific">Cytospora mali</name>
    <name type="common">Apple Valsa canker fungus</name>
    <name type="synonym">Valsa mali</name>
    <dbReference type="NCBI Taxonomy" id="578113"/>
    <lineage>
        <taxon>Eukaryota</taxon>
        <taxon>Fungi</taxon>
        <taxon>Dikarya</taxon>
        <taxon>Ascomycota</taxon>
        <taxon>Pezizomycotina</taxon>
        <taxon>Sordariomycetes</taxon>
        <taxon>Sordariomycetidae</taxon>
        <taxon>Diaporthales</taxon>
        <taxon>Cytosporaceae</taxon>
        <taxon>Cytospora</taxon>
    </lineage>
</organism>
<dbReference type="InterPro" id="IPR046797">
    <property type="entry name" value="PDDEXK_12"/>
</dbReference>
<evidence type="ECO:0000313" key="3">
    <source>
        <dbReference type="EMBL" id="KUI61995.1"/>
    </source>
</evidence>
<dbReference type="Proteomes" id="UP000078576">
    <property type="component" value="Unassembled WGS sequence"/>
</dbReference>
<keyword evidence="4" id="KW-1185">Reference proteome</keyword>
<feature type="domain" description="PD-(D/E)XK nuclease-like" evidence="2">
    <location>
        <begin position="209"/>
        <end position="493"/>
    </location>
</feature>
<protein>
    <recommendedName>
        <fullName evidence="2">PD-(D/E)XK nuclease-like domain-containing protein</fullName>
    </recommendedName>
</protein>
<reference evidence="4" key="1">
    <citation type="submission" date="2014-12" db="EMBL/GenBank/DDBJ databases">
        <title>Genome Sequence of Valsa Canker Pathogens Uncovers a Specific Adaption of Colonization on Woody Bark.</title>
        <authorList>
            <person name="Yin Z."/>
            <person name="Liu H."/>
            <person name="Gao X."/>
            <person name="Li Z."/>
            <person name="Song N."/>
            <person name="Ke X."/>
            <person name="Dai Q."/>
            <person name="Wu Y."/>
            <person name="Sun Y."/>
            <person name="Xu J.-R."/>
            <person name="Kang Z.K."/>
            <person name="Wang L."/>
            <person name="Huang L."/>
        </authorList>
    </citation>
    <scope>NUCLEOTIDE SEQUENCE [LARGE SCALE GENOMIC DNA]</scope>
    <source>
        <strain evidence="4">SXYL134</strain>
    </source>
</reference>
<evidence type="ECO:0000313" key="4">
    <source>
        <dbReference type="Proteomes" id="UP000078576"/>
    </source>
</evidence>
<evidence type="ECO:0000259" key="2">
    <source>
        <dbReference type="Pfam" id="PF20516"/>
    </source>
</evidence>
<evidence type="ECO:0000256" key="1">
    <source>
        <dbReference type="SAM" id="MobiDB-lite"/>
    </source>
</evidence>
<dbReference type="Pfam" id="PF20516">
    <property type="entry name" value="PDDEXK_12"/>
    <property type="match status" value="1"/>
</dbReference>
<dbReference type="EMBL" id="KN714795">
    <property type="protein sequence ID" value="KUI61995.1"/>
    <property type="molecule type" value="Genomic_DNA"/>
</dbReference>
<name>A0A194VDC4_CYTMA</name>
<proteinExistence type="predicted"/>
<accession>A0A194VDC4</accession>
<dbReference type="AlphaFoldDB" id="A0A194VDC4"/>